<keyword evidence="1" id="KW-1133">Transmembrane helix</keyword>
<feature type="transmembrane region" description="Helical" evidence="1">
    <location>
        <begin position="65"/>
        <end position="83"/>
    </location>
</feature>
<dbReference type="EMBL" id="CP017267">
    <property type="protein sequence ID" value="APB31464.1"/>
    <property type="molecule type" value="Genomic_DNA"/>
</dbReference>
<gene>
    <name evidence="2" type="ORF">BHY08_06245</name>
</gene>
<dbReference type="STRING" id="519472.BHY08_06245"/>
<dbReference type="AlphaFoldDB" id="A0A1J0A6A2"/>
<protein>
    <submittedName>
        <fullName evidence="2">Uncharacterized protein</fullName>
    </submittedName>
</protein>
<keyword evidence="1" id="KW-0472">Membrane</keyword>
<keyword evidence="3" id="KW-1185">Reference proteome</keyword>
<feature type="transmembrane region" description="Helical" evidence="1">
    <location>
        <begin position="38"/>
        <end position="59"/>
    </location>
</feature>
<keyword evidence="1" id="KW-0812">Transmembrane</keyword>
<dbReference type="OrthoDB" id="2199323at2"/>
<proteinExistence type="predicted"/>
<organism evidence="2 3">
    <name type="scientific">Vagococcus teuberi</name>
    <dbReference type="NCBI Taxonomy" id="519472"/>
    <lineage>
        <taxon>Bacteria</taxon>
        <taxon>Bacillati</taxon>
        <taxon>Bacillota</taxon>
        <taxon>Bacilli</taxon>
        <taxon>Lactobacillales</taxon>
        <taxon>Enterococcaceae</taxon>
        <taxon>Vagococcus</taxon>
    </lineage>
</organism>
<dbReference type="KEGG" id="vte:BHY08_06245"/>
<reference evidence="2 3" key="1">
    <citation type="submission" date="2016-09" db="EMBL/GenBank/DDBJ databases">
        <title>Vagococcus teuberi sp. nov., isolated from the Malian artisanal sour milk fene.</title>
        <authorList>
            <person name="Wullschleger S."/>
            <person name="Seifert C."/>
            <person name="Baumgartner S."/>
            <person name="Lacroix C."/>
            <person name="Bonfoh B."/>
            <person name="Stevens M.J."/>
            <person name="Meile L."/>
        </authorList>
    </citation>
    <scope>NUCLEOTIDE SEQUENCE [LARGE SCALE GENOMIC DNA]</scope>
    <source>
        <strain evidence="2 3">DSM 21459</strain>
    </source>
</reference>
<evidence type="ECO:0000256" key="1">
    <source>
        <dbReference type="SAM" id="Phobius"/>
    </source>
</evidence>
<evidence type="ECO:0000313" key="3">
    <source>
        <dbReference type="Proteomes" id="UP000191200"/>
    </source>
</evidence>
<name>A0A1J0A6A2_9ENTE</name>
<dbReference type="Proteomes" id="UP000191200">
    <property type="component" value="Chromosome"/>
</dbReference>
<accession>A0A1J0A6A2</accession>
<sequence length="265" mass="31504">MFPRKETYKNINLLDFLNINSKHYTDEFDDIYRQKKNYFYLSLIFFIPVSLILTIFVMINFPVPWWLSPIVFILFSIIGFFFISLPMYQSFIKECTEAEKYICQRVDEHLSELAKQNFFTKDAKVKRLLNQEFELIALTSATREDLNVIMQNKSLSTAVCPIMTLNNSQFKQTKHIFFENRPLNPVILAKINLINRTTKRLSKQIILPIEFELVRGLVSEQIIFLSKDNYIVNPYLHIDADNFKLLYVSEQEEFLKREHPPIYIT</sequence>
<evidence type="ECO:0000313" key="2">
    <source>
        <dbReference type="EMBL" id="APB31464.1"/>
    </source>
</evidence>
<dbReference type="RefSeq" id="WP_071457058.1">
    <property type="nucleotide sequence ID" value="NZ_CP017267.1"/>
</dbReference>